<comment type="catalytic activity">
    <reaction evidence="8">
        <text>arsenic triglutathione + 3 [thioredoxin]-dithiol + 3 S-adenosyl-L-methionine = trimethylarsine + 3 [thioredoxin]-disulfide + 3 glutathione + 3 S-adenosyl-L-homocysteine + 3 H(+)</text>
        <dbReference type="Rhea" id="RHEA:69432"/>
        <dbReference type="Rhea" id="RHEA-COMP:10698"/>
        <dbReference type="Rhea" id="RHEA-COMP:10700"/>
        <dbReference type="ChEBI" id="CHEBI:15378"/>
        <dbReference type="ChEBI" id="CHEBI:27130"/>
        <dbReference type="ChEBI" id="CHEBI:29950"/>
        <dbReference type="ChEBI" id="CHEBI:50058"/>
        <dbReference type="ChEBI" id="CHEBI:57856"/>
        <dbReference type="ChEBI" id="CHEBI:57925"/>
        <dbReference type="ChEBI" id="CHEBI:59789"/>
        <dbReference type="ChEBI" id="CHEBI:183640"/>
        <dbReference type="EC" id="2.1.1.137"/>
    </reaction>
</comment>
<accession>A0A4P9YUI2</accession>
<dbReference type="PANTHER" id="PTHR43675:SF8">
    <property type="entry name" value="ARSENITE METHYLTRANSFERASE"/>
    <property type="match status" value="1"/>
</dbReference>
<dbReference type="SUPFAM" id="SSF53335">
    <property type="entry name" value="S-adenosyl-L-methionine-dependent methyltransferases"/>
    <property type="match status" value="1"/>
</dbReference>
<dbReference type="GO" id="GO:0030791">
    <property type="term" value="F:arsenite methyltransferase activity"/>
    <property type="evidence" value="ECO:0007669"/>
    <property type="project" value="UniProtKB-EC"/>
</dbReference>
<reference evidence="11" key="1">
    <citation type="journal article" date="2018" name="Nat. Microbiol.">
        <title>Leveraging single-cell genomics to expand the fungal tree of life.</title>
        <authorList>
            <person name="Ahrendt S.R."/>
            <person name="Quandt C.A."/>
            <person name="Ciobanu D."/>
            <person name="Clum A."/>
            <person name="Salamov A."/>
            <person name="Andreopoulos B."/>
            <person name="Cheng J.F."/>
            <person name="Woyke T."/>
            <person name="Pelin A."/>
            <person name="Henrissat B."/>
            <person name="Reynolds N.K."/>
            <person name="Benny G.L."/>
            <person name="Smith M.E."/>
            <person name="James T.Y."/>
            <person name="Grigoriev I.V."/>
        </authorList>
    </citation>
    <scope>NUCLEOTIDE SEQUENCE [LARGE SCALE GENOMIC DNA]</scope>
    <source>
        <strain evidence="11">Benny S71-1</strain>
    </source>
</reference>
<dbReference type="PANTHER" id="PTHR43675">
    <property type="entry name" value="ARSENITE METHYLTRANSFERASE"/>
    <property type="match status" value="1"/>
</dbReference>
<dbReference type="Pfam" id="PF13847">
    <property type="entry name" value="Methyltransf_31"/>
    <property type="match status" value="1"/>
</dbReference>
<evidence type="ECO:0000256" key="5">
    <source>
        <dbReference type="ARBA" id="ARBA00034545"/>
    </source>
</evidence>
<evidence type="ECO:0000256" key="1">
    <source>
        <dbReference type="ARBA" id="ARBA00022679"/>
    </source>
</evidence>
<proteinExistence type="inferred from homology"/>
<feature type="domain" description="Methyltransferase" evidence="9">
    <location>
        <begin position="74"/>
        <end position="226"/>
    </location>
</feature>
<evidence type="ECO:0000256" key="8">
    <source>
        <dbReference type="ARBA" id="ARBA00048428"/>
    </source>
</evidence>
<evidence type="ECO:0000259" key="9">
    <source>
        <dbReference type="Pfam" id="PF13847"/>
    </source>
</evidence>
<evidence type="ECO:0000313" key="11">
    <source>
        <dbReference type="Proteomes" id="UP000278143"/>
    </source>
</evidence>
<comment type="catalytic activity">
    <reaction evidence="6">
        <text>arsenic triglutathione + [thioredoxin]-dithiol + S-adenosyl-L-methionine + 2 H2O = methylarsonous acid + [thioredoxin]-disulfide + 3 glutathione + S-adenosyl-L-homocysteine + H(+)</text>
        <dbReference type="Rhea" id="RHEA:69460"/>
        <dbReference type="Rhea" id="RHEA-COMP:10698"/>
        <dbReference type="Rhea" id="RHEA-COMP:10700"/>
        <dbReference type="ChEBI" id="CHEBI:15377"/>
        <dbReference type="ChEBI" id="CHEBI:15378"/>
        <dbReference type="ChEBI" id="CHEBI:17826"/>
        <dbReference type="ChEBI" id="CHEBI:29950"/>
        <dbReference type="ChEBI" id="CHEBI:50058"/>
        <dbReference type="ChEBI" id="CHEBI:57856"/>
        <dbReference type="ChEBI" id="CHEBI:57925"/>
        <dbReference type="ChEBI" id="CHEBI:59789"/>
        <dbReference type="ChEBI" id="CHEBI:183640"/>
        <dbReference type="EC" id="2.1.1.137"/>
    </reaction>
</comment>
<dbReference type="Proteomes" id="UP000278143">
    <property type="component" value="Unassembled WGS sequence"/>
</dbReference>
<evidence type="ECO:0000256" key="3">
    <source>
        <dbReference type="ARBA" id="ARBA00034487"/>
    </source>
</evidence>
<sequence>MQRNVLDAPKPAPIHDVVKDYYGKVLSSSKDLKTSACTACDAPPAVVRETFKLIPAPVLDKFYGCGSPIPMGIDGLTVLDLGSGSGRDCYVAAKLVGPKGRVIGIDMTEEQLEVARAHIDEFAGKLGWQPNLAFHHGYIERIADAGIAAGSIDIILSNCVVNLSPDKHAVLKGAHEALRHGGEFYFSDVYADRRLSDEARRHDVLVGECIGGALYIEDFRRICEQVGFVNPRVVSRAPIAVEDAALASIVGDAKFYSITY</sequence>
<dbReference type="InterPro" id="IPR025714">
    <property type="entry name" value="Methyltranfer_dom"/>
</dbReference>
<protein>
    <recommendedName>
        <fullName evidence="5">Arsenite methyltransferase</fullName>
        <ecNumber evidence="4">2.1.1.137</ecNumber>
    </recommendedName>
</protein>
<dbReference type="EC" id="2.1.1.137" evidence="4"/>
<organism evidence="10 11">
    <name type="scientific">Syncephalis pseudoplumigaleata</name>
    <dbReference type="NCBI Taxonomy" id="1712513"/>
    <lineage>
        <taxon>Eukaryota</taxon>
        <taxon>Fungi</taxon>
        <taxon>Fungi incertae sedis</taxon>
        <taxon>Zoopagomycota</taxon>
        <taxon>Zoopagomycotina</taxon>
        <taxon>Zoopagomycetes</taxon>
        <taxon>Zoopagales</taxon>
        <taxon>Piptocephalidaceae</taxon>
        <taxon>Syncephalis</taxon>
    </lineage>
</organism>
<dbReference type="InterPro" id="IPR026669">
    <property type="entry name" value="Arsenite_MeTrfase-like"/>
</dbReference>
<dbReference type="Gene3D" id="3.40.50.150">
    <property type="entry name" value="Vaccinia Virus protein VP39"/>
    <property type="match status" value="1"/>
</dbReference>
<evidence type="ECO:0000256" key="2">
    <source>
        <dbReference type="ARBA" id="ARBA00022691"/>
    </source>
</evidence>
<comment type="similarity">
    <text evidence="3">Belongs to the methyltransferase superfamily. Arsenite methyltransferase family.</text>
</comment>
<keyword evidence="1 10" id="KW-0808">Transferase</keyword>
<comment type="catalytic activity">
    <reaction evidence="7">
        <text>arsenic triglutathione + 2 [thioredoxin]-dithiol + 2 S-adenosyl-L-methionine + H2O = dimethylarsinous acid + 2 [thioredoxin]-disulfide + 3 glutathione + 2 S-adenosyl-L-homocysteine + 2 H(+)</text>
        <dbReference type="Rhea" id="RHEA:69464"/>
        <dbReference type="Rhea" id="RHEA-COMP:10698"/>
        <dbReference type="Rhea" id="RHEA-COMP:10700"/>
        <dbReference type="ChEBI" id="CHEBI:15377"/>
        <dbReference type="ChEBI" id="CHEBI:15378"/>
        <dbReference type="ChEBI" id="CHEBI:23808"/>
        <dbReference type="ChEBI" id="CHEBI:29950"/>
        <dbReference type="ChEBI" id="CHEBI:50058"/>
        <dbReference type="ChEBI" id="CHEBI:57856"/>
        <dbReference type="ChEBI" id="CHEBI:57925"/>
        <dbReference type="ChEBI" id="CHEBI:59789"/>
        <dbReference type="ChEBI" id="CHEBI:183640"/>
        <dbReference type="EC" id="2.1.1.137"/>
    </reaction>
</comment>
<keyword evidence="11" id="KW-1185">Reference proteome</keyword>
<dbReference type="CDD" id="cd02440">
    <property type="entry name" value="AdoMet_MTases"/>
    <property type="match status" value="1"/>
</dbReference>
<gene>
    <name evidence="10" type="ORF">SYNPS1DRAFT_25696</name>
</gene>
<dbReference type="AlphaFoldDB" id="A0A4P9YUI2"/>
<keyword evidence="10" id="KW-0489">Methyltransferase</keyword>
<evidence type="ECO:0000313" key="10">
    <source>
        <dbReference type="EMBL" id="RKP22530.1"/>
    </source>
</evidence>
<evidence type="ECO:0000256" key="4">
    <source>
        <dbReference type="ARBA" id="ARBA00034521"/>
    </source>
</evidence>
<keyword evidence="2" id="KW-0949">S-adenosyl-L-methionine</keyword>
<dbReference type="GO" id="GO:0032259">
    <property type="term" value="P:methylation"/>
    <property type="evidence" value="ECO:0007669"/>
    <property type="project" value="UniProtKB-KW"/>
</dbReference>
<dbReference type="InterPro" id="IPR029063">
    <property type="entry name" value="SAM-dependent_MTases_sf"/>
</dbReference>
<evidence type="ECO:0000256" key="6">
    <source>
        <dbReference type="ARBA" id="ARBA00047941"/>
    </source>
</evidence>
<dbReference type="OrthoDB" id="8300214at2759"/>
<evidence type="ECO:0000256" key="7">
    <source>
        <dbReference type="ARBA" id="ARBA00047943"/>
    </source>
</evidence>
<dbReference type="EMBL" id="KZ991989">
    <property type="protein sequence ID" value="RKP22530.1"/>
    <property type="molecule type" value="Genomic_DNA"/>
</dbReference>
<feature type="non-terminal residue" evidence="10">
    <location>
        <position position="260"/>
    </location>
</feature>
<name>A0A4P9YUI2_9FUNG</name>